<evidence type="ECO:0000313" key="5">
    <source>
        <dbReference type="Proteomes" id="UP000187321"/>
    </source>
</evidence>
<dbReference type="GeneID" id="30954945"/>
<reference evidence="2 5" key="1">
    <citation type="submission" date="2017-01" db="EMBL/GenBank/DDBJ databases">
        <title>Complete genome sequence of Haloterrigena daqingensis type strain (JX313T).</title>
        <authorList>
            <person name="Shuang W."/>
        </authorList>
    </citation>
    <scope>NUCLEOTIDE SEQUENCE [LARGE SCALE GENOMIC DNA]</scope>
    <source>
        <strain evidence="2 5">JX313</strain>
    </source>
</reference>
<name>A0A1N6YAL7_9EURY</name>
<dbReference type="RefSeq" id="WP_076578403.1">
    <property type="nucleotide sequence ID" value="NZ_CP019327.1"/>
</dbReference>
<dbReference type="EMBL" id="FTNP01000001">
    <property type="protein sequence ID" value="SIR11531.1"/>
    <property type="molecule type" value="Genomic_DNA"/>
</dbReference>
<evidence type="ECO:0000313" key="3">
    <source>
        <dbReference type="EMBL" id="SIR11531.1"/>
    </source>
</evidence>
<feature type="compositionally biased region" description="Polar residues" evidence="1">
    <location>
        <begin position="56"/>
        <end position="71"/>
    </location>
</feature>
<reference evidence="3 4" key="2">
    <citation type="submission" date="2017-01" db="EMBL/GenBank/DDBJ databases">
        <authorList>
            <person name="Mah S.A."/>
            <person name="Swanson W.J."/>
            <person name="Moy G.W."/>
            <person name="Vacquier V.D."/>
        </authorList>
    </citation>
    <scope>NUCLEOTIDE SEQUENCE [LARGE SCALE GENOMIC DNA]</scope>
    <source>
        <strain evidence="3 4">CGMCC 1.8909</strain>
    </source>
</reference>
<proteinExistence type="predicted"/>
<dbReference type="AlphaFoldDB" id="A0A1N6YAL7"/>
<feature type="region of interest" description="Disordered" evidence="1">
    <location>
        <begin position="56"/>
        <end position="79"/>
    </location>
</feature>
<evidence type="ECO:0000313" key="4">
    <source>
        <dbReference type="Proteomes" id="UP000185687"/>
    </source>
</evidence>
<dbReference type="EMBL" id="CP019327">
    <property type="protein sequence ID" value="APX95726.1"/>
    <property type="molecule type" value="Genomic_DNA"/>
</dbReference>
<evidence type="ECO:0000256" key="1">
    <source>
        <dbReference type="SAM" id="MobiDB-lite"/>
    </source>
</evidence>
<protein>
    <submittedName>
        <fullName evidence="3">Uncharacterized protein</fullName>
    </submittedName>
</protein>
<keyword evidence="4" id="KW-1185">Reference proteome</keyword>
<dbReference type="Proteomes" id="UP000187321">
    <property type="component" value="Chromosome"/>
</dbReference>
<gene>
    <name evidence="2" type="ORF">BB347_03340</name>
    <name evidence="3" type="ORF">SAMN05421809_0376</name>
</gene>
<dbReference type="Proteomes" id="UP000185687">
    <property type="component" value="Unassembled WGS sequence"/>
</dbReference>
<sequence>MEITATVDYGTLEIELSSDEREEVQQNLLEVIDFLEENNEAFKGLDLTVQNGSSQTELSATEWSNNDGQQEQSKDDGSSLKSLARKFDVTIEAINEIVFVDPFGEERPQLMANSEQLGSSVPERQRHAAFIILTVLEECYDEEEIETAEFKELLTFAGISDGNLYRAWDDSLFQTGKGRSAKVSLKGPGKREAKKYLKALLESNAK</sequence>
<accession>A0A1N6YAL7</accession>
<dbReference type="OrthoDB" id="199574at2157"/>
<evidence type="ECO:0000313" key="2">
    <source>
        <dbReference type="EMBL" id="APX95726.1"/>
    </source>
</evidence>
<organism evidence="3 4">
    <name type="scientific">Natronorubrum daqingense</name>
    <dbReference type="NCBI Taxonomy" id="588898"/>
    <lineage>
        <taxon>Archaea</taxon>
        <taxon>Methanobacteriati</taxon>
        <taxon>Methanobacteriota</taxon>
        <taxon>Stenosarchaea group</taxon>
        <taxon>Halobacteria</taxon>
        <taxon>Halobacteriales</taxon>
        <taxon>Natrialbaceae</taxon>
        <taxon>Natronorubrum</taxon>
    </lineage>
</organism>
<dbReference type="KEGG" id="hda:BB347_03340"/>